<comment type="caution">
    <text evidence="6">The sequence shown here is derived from an EMBL/GenBank/DDBJ whole genome shotgun (WGS) entry which is preliminary data.</text>
</comment>
<dbReference type="PANTHER" id="PTHR46378:SF1">
    <property type="entry name" value="STEROL REGULATORY ELEMENT-BINDING PROTEIN CLEAVAGE-ACTIVATING PROTEIN"/>
    <property type="match status" value="1"/>
</dbReference>
<evidence type="ECO:0000313" key="7">
    <source>
        <dbReference type="Proteomes" id="UP001162164"/>
    </source>
</evidence>
<dbReference type="SUPFAM" id="SSF50998">
    <property type="entry name" value="Quinoprotein alcohol dehydrogenase-like"/>
    <property type="match status" value="1"/>
</dbReference>
<feature type="region of interest" description="Disordered" evidence="5">
    <location>
        <begin position="74"/>
        <end position="95"/>
    </location>
</feature>
<accession>A0ABQ9JQ58</accession>
<evidence type="ECO:0000256" key="4">
    <source>
        <dbReference type="ARBA" id="ARBA00023136"/>
    </source>
</evidence>
<dbReference type="PANTHER" id="PTHR46378">
    <property type="entry name" value="STEROL REGULATORY ELEMENT-BINDING PROTEIN CLEAVAGE-ACTIVATING PROTEIN"/>
    <property type="match status" value="1"/>
</dbReference>
<keyword evidence="4" id="KW-0472">Membrane</keyword>
<reference evidence="6" key="1">
    <citation type="journal article" date="2023" name="Insect Mol. Biol.">
        <title>Genome sequencing provides insights into the evolution of gene families encoding plant cell wall-degrading enzymes in longhorned beetles.</title>
        <authorList>
            <person name="Shin N.R."/>
            <person name="Okamura Y."/>
            <person name="Kirsch R."/>
            <person name="Pauchet Y."/>
        </authorList>
    </citation>
    <scope>NUCLEOTIDE SEQUENCE</scope>
    <source>
        <strain evidence="6">MMC_N1</strain>
    </source>
</reference>
<evidence type="ECO:0000256" key="1">
    <source>
        <dbReference type="ARBA" id="ARBA00004240"/>
    </source>
</evidence>
<proteinExistence type="predicted"/>
<dbReference type="Proteomes" id="UP001162164">
    <property type="component" value="Unassembled WGS sequence"/>
</dbReference>
<sequence length="227" mass="25891">MPNGVLPGLTRDWKIRQTIRSSWKPYQWFWKDTNRKLNGHLKVWDNNTGELLAQIDRKSYFVEDKTQELKSEFEDTLSDYESGSPVPRRDVPQAPQQDQHRLLSCHRWCLHCVRFQSTTSTSPSVTSISITITTFACGTVTIINDSAGSSRLVRDLSDSGSNISNRLSPIWCMDYLDNLIVIGCADGRLEFWEGTTGKLKSAQPLSLAFLIRACFHIEIVNMNDRFS</sequence>
<evidence type="ECO:0000256" key="5">
    <source>
        <dbReference type="SAM" id="MobiDB-lite"/>
    </source>
</evidence>
<evidence type="ECO:0000256" key="2">
    <source>
        <dbReference type="ARBA" id="ARBA00004308"/>
    </source>
</evidence>
<keyword evidence="7" id="KW-1185">Reference proteome</keyword>
<protein>
    <submittedName>
        <fullName evidence="6">Uncharacterized protein</fullName>
    </submittedName>
</protein>
<dbReference type="InterPro" id="IPR011047">
    <property type="entry name" value="Quinoprotein_ADH-like_sf"/>
</dbReference>
<comment type="subcellular location">
    <subcellularLocation>
        <location evidence="2">Endomembrane system</location>
    </subcellularLocation>
    <subcellularLocation>
        <location evidence="1">Endoplasmic reticulum</location>
    </subcellularLocation>
</comment>
<dbReference type="InterPro" id="IPR030225">
    <property type="entry name" value="SCAP"/>
</dbReference>
<evidence type="ECO:0000313" key="6">
    <source>
        <dbReference type="EMBL" id="KAJ8980052.1"/>
    </source>
</evidence>
<gene>
    <name evidence="6" type="ORF">NQ317_012892</name>
</gene>
<name>A0ABQ9JQ58_9CUCU</name>
<keyword evidence="3" id="KW-0256">Endoplasmic reticulum</keyword>
<dbReference type="EMBL" id="JAPWTJ010000292">
    <property type="protein sequence ID" value="KAJ8980052.1"/>
    <property type="molecule type" value="Genomic_DNA"/>
</dbReference>
<dbReference type="InterPro" id="IPR015943">
    <property type="entry name" value="WD40/YVTN_repeat-like_dom_sf"/>
</dbReference>
<evidence type="ECO:0000256" key="3">
    <source>
        <dbReference type="ARBA" id="ARBA00022824"/>
    </source>
</evidence>
<organism evidence="6 7">
    <name type="scientific">Molorchus minor</name>
    <dbReference type="NCBI Taxonomy" id="1323400"/>
    <lineage>
        <taxon>Eukaryota</taxon>
        <taxon>Metazoa</taxon>
        <taxon>Ecdysozoa</taxon>
        <taxon>Arthropoda</taxon>
        <taxon>Hexapoda</taxon>
        <taxon>Insecta</taxon>
        <taxon>Pterygota</taxon>
        <taxon>Neoptera</taxon>
        <taxon>Endopterygota</taxon>
        <taxon>Coleoptera</taxon>
        <taxon>Polyphaga</taxon>
        <taxon>Cucujiformia</taxon>
        <taxon>Chrysomeloidea</taxon>
        <taxon>Cerambycidae</taxon>
        <taxon>Lamiinae</taxon>
        <taxon>Monochamini</taxon>
        <taxon>Molorchus</taxon>
    </lineage>
</organism>
<dbReference type="Gene3D" id="2.130.10.10">
    <property type="entry name" value="YVTN repeat-like/Quinoprotein amine dehydrogenase"/>
    <property type="match status" value="1"/>
</dbReference>